<protein>
    <submittedName>
        <fullName evidence="7">Hopanoid biosynthesis associated radical SAM protein</fullName>
    </submittedName>
</protein>
<dbReference type="NCBIfam" id="TIGR03470">
    <property type="entry name" value="HpnH"/>
    <property type="match status" value="1"/>
</dbReference>
<dbReference type="GO" id="GO:0051536">
    <property type="term" value="F:iron-sulfur cluster binding"/>
    <property type="evidence" value="ECO:0007669"/>
    <property type="project" value="UniProtKB-KW"/>
</dbReference>
<dbReference type="PANTHER" id="PTHR11228">
    <property type="entry name" value="RADICAL SAM DOMAIN PROTEIN"/>
    <property type="match status" value="1"/>
</dbReference>
<sequence>MAVPISQMYTVASYVLSNKLKGIKRYPLVLMLEPLFRCNLACAGCGKIQYPDHVLDKRLTPEQCWAAAEECGAPIVAIPGGEPMIHPEIGRIVEGLVAQKRYLYVCTNAILMERKLKEFAPSKYLTFSVHMDGLKKEHDLAVCRDGVYDVAVKAIKEALKLGHRVTTNTTLFDDANPDRVRQFFDEMMSLGVEGMMISPGYSYHKAPDQQHFLKKAKTKELFSKILGQPKGSWKFNQSPLFLDFLMGKKEYQCTPWGNPTYNVFGWQKPCYLLQEGYTKSFRELMETTAWQDYGTSANEKCAECMVHCGYEASAVSDTFGTVSGFARTAKLTLMPTSR</sequence>
<evidence type="ECO:0000256" key="1">
    <source>
        <dbReference type="ARBA" id="ARBA00001966"/>
    </source>
</evidence>
<dbReference type="GO" id="GO:0046872">
    <property type="term" value="F:metal ion binding"/>
    <property type="evidence" value="ECO:0007669"/>
    <property type="project" value="UniProtKB-KW"/>
</dbReference>
<dbReference type="PANTHER" id="PTHR11228:SF22">
    <property type="entry name" value="PEPTIDE BIOSYNTHESIS PROTEIN YYDG-RELATED"/>
    <property type="match status" value="1"/>
</dbReference>
<dbReference type="CDD" id="cd01335">
    <property type="entry name" value="Radical_SAM"/>
    <property type="match status" value="1"/>
</dbReference>
<evidence type="ECO:0000256" key="3">
    <source>
        <dbReference type="ARBA" id="ARBA00022723"/>
    </source>
</evidence>
<dbReference type="EMBL" id="CZQA01000001">
    <property type="protein sequence ID" value="CUS31702.1"/>
    <property type="molecule type" value="Genomic_DNA"/>
</dbReference>
<evidence type="ECO:0000256" key="4">
    <source>
        <dbReference type="ARBA" id="ARBA00023004"/>
    </source>
</evidence>
<dbReference type="Proteomes" id="UP000199032">
    <property type="component" value="Unassembled WGS sequence"/>
</dbReference>
<dbReference type="OrthoDB" id="9782387at2"/>
<dbReference type="SUPFAM" id="SSF102114">
    <property type="entry name" value="Radical SAM enzymes"/>
    <property type="match status" value="1"/>
</dbReference>
<proteinExistence type="predicted"/>
<keyword evidence="2" id="KW-0949">S-adenosyl-L-methionine</keyword>
<keyword evidence="3" id="KW-0479">Metal-binding</keyword>
<accession>A0A0S4L782</accession>
<dbReference type="InterPro" id="IPR022563">
    <property type="entry name" value="DUF3463"/>
</dbReference>
<reference evidence="7 8" key="1">
    <citation type="submission" date="2015-10" db="EMBL/GenBank/DDBJ databases">
        <authorList>
            <person name="Gilbert D.G."/>
        </authorList>
    </citation>
    <scope>NUCLEOTIDE SEQUENCE [LARGE SCALE GENOMIC DNA]</scope>
    <source>
        <strain evidence="7">COMA1</strain>
    </source>
</reference>
<evidence type="ECO:0000313" key="7">
    <source>
        <dbReference type="EMBL" id="CUS31702.1"/>
    </source>
</evidence>
<gene>
    <name evidence="7" type="ORF">COMA1_10232</name>
</gene>
<dbReference type="AlphaFoldDB" id="A0A0S4L782"/>
<keyword evidence="4" id="KW-0408">Iron</keyword>
<dbReference type="InterPro" id="IPR017833">
    <property type="entry name" value="Hopanoid_synth-assoc_rSAM_HpnH"/>
</dbReference>
<keyword evidence="8" id="KW-1185">Reference proteome</keyword>
<evidence type="ECO:0000313" key="8">
    <source>
        <dbReference type="Proteomes" id="UP000199032"/>
    </source>
</evidence>
<evidence type="ECO:0000256" key="2">
    <source>
        <dbReference type="ARBA" id="ARBA00022691"/>
    </source>
</evidence>
<dbReference type="Pfam" id="PF04055">
    <property type="entry name" value="Radical_SAM"/>
    <property type="match status" value="1"/>
</dbReference>
<evidence type="ECO:0000256" key="5">
    <source>
        <dbReference type="ARBA" id="ARBA00023014"/>
    </source>
</evidence>
<dbReference type="RefSeq" id="WP_090742571.1">
    <property type="nucleotide sequence ID" value="NZ_CZQA01000001.1"/>
</dbReference>
<organism evidence="7 8">
    <name type="scientific">Candidatus Nitrospira nitrosa</name>
    <dbReference type="NCBI Taxonomy" id="1742972"/>
    <lineage>
        <taxon>Bacteria</taxon>
        <taxon>Pseudomonadati</taxon>
        <taxon>Nitrospirota</taxon>
        <taxon>Nitrospiria</taxon>
        <taxon>Nitrospirales</taxon>
        <taxon>Nitrospiraceae</taxon>
        <taxon>Nitrospira</taxon>
    </lineage>
</organism>
<dbReference type="Gene3D" id="3.20.20.70">
    <property type="entry name" value="Aldolase class I"/>
    <property type="match status" value="1"/>
</dbReference>
<dbReference type="SFLD" id="SFLDS00029">
    <property type="entry name" value="Radical_SAM"/>
    <property type="match status" value="1"/>
</dbReference>
<name>A0A0S4L782_9BACT</name>
<keyword evidence="5" id="KW-0411">Iron-sulfur</keyword>
<dbReference type="GO" id="GO:0003824">
    <property type="term" value="F:catalytic activity"/>
    <property type="evidence" value="ECO:0007669"/>
    <property type="project" value="InterPro"/>
</dbReference>
<dbReference type="Pfam" id="PF11946">
    <property type="entry name" value="DUF3463"/>
    <property type="match status" value="1"/>
</dbReference>
<dbReference type="InterPro" id="IPR058240">
    <property type="entry name" value="rSAM_sf"/>
</dbReference>
<dbReference type="InterPro" id="IPR013785">
    <property type="entry name" value="Aldolase_TIM"/>
</dbReference>
<dbReference type="InterPro" id="IPR050377">
    <property type="entry name" value="Radical_SAM_PqqE_MftC-like"/>
</dbReference>
<dbReference type="InterPro" id="IPR007197">
    <property type="entry name" value="rSAM"/>
</dbReference>
<dbReference type="STRING" id="1742972.COMA1_10232"/>
<dbReference type="PROSITE" id="PS51918">
    <property type="entry name" value="RADICAL_SAM"/>
    <property type="match status" value="1"/>
</dbReference>
<feature type="domain" description="Radical SAM core" evidence="6">
    <location>
        <begin position="24"/>
        <end position="229"/>
    </location>
</feature>
<dbReference type="SFLD" id="SFLDF00397">
    <property type="entry name" value="adenosyl-hopene_transferase"/>
    <property type="match status" value="1"/>
</dbReference>
<dbReference type="SFLD" id="SFLDG01067">
    <property type="entry name" value="SPASM/twitch_domain_containing"/>
    <property type="match status" value="1"/>
</dbReference>
<evidence type="ECO:0000259" key="6">
    <source>
        <dbReference type="PROSITE" id="PS51918"/>
    </source>
</evidence>
<comment type="cofactor">
    <cofactor evidence="1">
        <name>[4Fe-4S] cluster</name>
        <dbReference type="ChEBI" id="CHEBI:49883"/>
    </cofactor>
</comment>